<proteinExistence type="predicted"/>
<dbReference type="AlphaFoldDB" id="A0A0H5QNY9"/>
<accession>A0A0H5QNY9</accession>
<sequence>MESSKRFSLLVGCVALGASSRMASRIVQIVHGEKPPSNFTEDVVSWLPRIIHDLFLQSVFRSSPRLSILPLAFRLPSIPQPCMACRIWTYALALPSEVAFTTFTCWP</sequence>
<name>A0A0H5QNY9_9EUKA</name>
<dbReference type="EMBL" id="HACM01002865">
    <property type="protein sequence ID" value="CRZ03307.1"/>
    <property type="molecule type" value="Transcribed_RNA"/>
</dbReference>
<protein>
    <submittedName>
        <fullName evidence="1">Uncharacterized protein</fullName>
    </submittedName>
</protein>
<evidence type="ECO:0000313" key="1">
    <source>
        <dbReference type="EMBL" id="CRZ03307.1"/>
    </source>
</evidence>
<organism evidence="1">
    <name type="scientific">Spongospora subterranea</name>
    <dbReference type="NCBI Taxonomy" id="70186"/>
    <lineage>
        <taxon>Eukaryota</taxon>
        <taxon>Sar</taxon>
        <taxon>Rhizaria</taxon>
        <taxon>Endomyxa</taxon>
        <taxon>Phytomyxea</taxon>
        <taxon>Plasmodiophorida</taxon>
        <taxon>Plasmodiophoridae</taxon>
        <taxon>Spongospora</taxon>
    </lineage>
</organism>
<reference evidence="1" key="1">
    <citation type="submission" date="2015-04" db="EMBL/GenBank/DDBJ databases">
        <title>The genome sequence of the plant pathogenic Rhizarian Plasmodiophora brassicae reveals insights in its biotrophic life cycle and the origin of chitin synthesis.</title>
        <authorList>
            <person name="Schwelm A."/>
            <person name="Fogelqvist J."/>
            <person name="Knaust A."/>
            <person name="Julke S."/>
            <person name="Lilja T."/>
            <person name="Dhandapani V."/>
            <person name="Bonilla-Rosso G."/>
            <person name="Karlsson M."/>
            <person name="Shevchenko A."/>
            <person name="Choi S.R."/>
            <person name="Kim H.G."/>
            <person name="Park J.Y."/>
            <person name="Lim Y.P."/>
            <person name="Ludwig-Muller J."/>
            <person name="Dixelius C."/>
        </authorList>
    </citation>
    <scope>NUCLEOTIDE SEQUENCE</scope>
    <source>
        <tissue evidence="1">Potato root galls</tissue>
    </source>
</reference>